<dbReference type="SUPFAM" id="SSF101447">
    <property type="entry name" value="Formin homology 2 domain (FH2 domain)"/>
    <property type="match status" value="1"/>
</dbReference>
<dbReference type="OrthoDB" id="1668162at2759"/>
<evidence type="ECO:0000313" key="7">
    <source>
        <dbReference type="RefSeq" id="XP_011089583.1"/>
    </source>
</evidence>
<name>A0A6I9TSK5_SESIN</name>
<keyword evidence="4" id="KW-1133">Transmembrane helix</keyword>
<feature type="region of interest" description="Disordered" evidence="3">
    <location>
        <begin position="1120"/>
        <end position="1168"/>
    </location>
</feature>
<dbReference type="KEGG" id="sind:105170502"/>
<feature type="compositionally biased region" description="Polar residues" evidence="3">
    <location>
        <begin position="254"/>
        <end position="265"/>
    </location>
</feature>
<feature type="compositionally biased region" description="Polar residues" evidence="3">
    <location>
        <begin position="708"/>
        <end position="725"/>
    </location>
</feature>
<dbReference type="FunCoup" id="A0A6I9TSK5">
    <property type="interactions" value="1347"/>
</dbReference>
<feature type="compositionally biased region" description="Basic and acidic residues" evidence="3">
    <location>
        <begin position="466"/>
        <end position="477"/>
    </location>
</feature>
<feature type="region of interest" description="Disordered" evidence="3">
    <location>
        <begin position="314"/>
        <end position="565"/>
    </location>
</feature>
<feature type="region of interest" description="Disordered" evidence="3">
    <location>
        <begin position="63"/>
        <end position="88"/>
    </location>
</feature>
<organism evidence="6 7">
    <name type="scientific">Sesamum indicum</name>
    <name type="common">Oriental sesame</name>
    <name type="synonym">Sesamum orientale</name>
    <dbReference type="NCBI Taxonomy" id="4182"/>
    <lineage>
        <taxon>Eukaryota</taxon>
        <taxon>Viridiplantae</taxon>
        <taxon>Streptophyta</taxon>
        <taxon>Embryophyta</taxon>
        <taxon>Tracheophyta</taxon>
        <taxon>Spermatophyta</taxon>
        <taxon>Magnoliopsida</taxon>
        <taxon>eudicotyledons</taxon>
        <taxon>Gunneridae</taxon>
        <taxon>Pentapetalae</taxon>
        <taxon>asterids</taxon>
        <taxon>lamiids</taxon>
        <taxon>Lamiales</taxon>
        <taxon>Pedaliaceae</taxon>
        <taxon>Sesamum</taxon>
    </lineage>
</organism>
<feature type="transmembrane region" description="Helical" evidence="4">
    <location>
        <begin position="212"/>
        <end position="230"/>
    </location>
</feature>
<feature type="compositionally biased region" description="Polar residues" evidence="3">
    <location>
        <begin position="647"/>
        <end position="656"/>
    </location>
</feature>
<feature type="compositionally biased region" description="Basic and acidic residues" evidence="3">
    <location>
        <begin position="402"/>
        <end position="413"/>
    </location>
</feature>
<gene>
    <name evidence="7" type="primary">LOC105170502</name>
</gene>
<evidence type="ECO:0000313" key="6">
    <source>
        <dbReference type="Proteomes" id="UP000504604"/>
    </source>
</evidence>
<feature type="compositionally biased region" description="Polar residues" evidence="3">
    <location>
        <begin position="535"/>
        <end position="565"/>
    </location>
</feature>
<dbReference type="PANTHER" id="PTHR23213">
    <property type="entry name" value="FORMIN-RELATED"/>
    <property type="match status" value="1"/>
</dbReference>
<evidence type="ECO:0000256" key="1">
    <source>
        <dbReference type="ARBA" id="ARBA00025793"/>
    </source>
</evidence>
<feature type="compositionally biased region" description="Low complexity" evidence="3">
    <location>
        <begin position="583"/>
        <end position="596"/>
    </location>
</feature>
<dbReference type="PROSITE" id="PS51444">
    <property type="entry name" value="FH2"/>
    <property type="match status" value="1"/>
</dbReference>
<dbReference type="InParanoid" id="A0A6I9TSK5"/>
<accession>A0A6I9TSK5</accession>
<feature type="domain" description="FH2" evidence="5">
    <location>
        <begin position="1154"/>
        <end position="1576"/>
    </location>
</feature>
<reference evidence="7" key="1">
    <citation type="submission" date="2025-08" db="UniProtKB">
        <authorList>
            <consortium name="RefSeq"/>
        </authorList>
    </citation>
    <scope>IDENTIFICATION</scope>
</reference>
<evidence type="ECO:0000256" key="3">
    <source>
        <dbReference type="SAM" id="MobiDB-lite"/>
    </source>
</evidence>
<dbReference type="GO" id="GO:0051015">
    <property type="term" value="F:actin filament binding"/>
    <property type="evidence" value="ECO:0007669"/>
    <property type="project" value="InterPro"/>
</dbReference>
<dbReference type="InterPro" id="IPR027643">
    <property type="entry name" value="Formin-like_plant"/>
</dbReference>
<feature type="compositionally biased region" description="Low complexity" evidence="3">
    <location>
        <begin position="516"/>
        <end position="531"/>
    </location>
</feature>
<feature type="compositionally biased region" description="Polar residues" evidence="3">
    <location>
        <begin position="340"/>
        <end position="355"/>
    </location>
</feature>
<feature type="compositionally biased region" description="Polar residues" evidence="3">
    <location>
        <begin position="997"/>
        <end position="1006"/>
    </location>
</feature>
<feature type="region of interest" description="Disordered" evidence="3">
    <location>
        <begin position="581"/>
        <end position="632"/>
    </location>
</feature>
<feature type="region of interest" description="Disordered" evidence="3">
    <location>
        <begin position="166"/>
        <end position="206"/>
    </location>
</feature>
<dbReference type="SMART" id="SM00498">
    <property type="entry name" value="FH2"/>
    <property type="match status" value="1"/>
</dbReference>
<evidence type="ECO:0000259" key="5">
    <source>
        <dbReference type="PROSITE" id="PS51444"/>
    </source>
</evidence>
<feature type="region of interest" description="Disordered" evidence="3">
    <location>
        <begin position="1042"/>
        <end position="1107"/>
    </location>
</feature>
<feature type="compositionally biased region" description="Polar residues" evidence="3">
    <location>
        <begin position="954"/>
        <end position="964"/>
    </location>
</feature>
<dbReference type="RefSeq" id="XP_011089583.1">
    <property type="nucleotide sequence ID" value="XM_011091281.2"/>
</dbReference>
<comment type="similarity">
    <text evidence="1">Belongs to the formin-like family. Class-I subfamily.</text>
</comment>
<feature type="compositionally biased region" description="Basic and acidic residues" evidence="3">
    <location>
        <begin position="1138"/>
        <end position="1160"/>
    </location>
</feature>
<keyword evidence="4" id="KW-0472">Membrane</keyword>
<feature type="compositionally biased region" description="Polar residues" evidence="3">
    <location>
        <begin position="432"/>
        <end position="450"/>
    </location>
</feature>
<sequence length="1604" mass="174074">MRAHTHPSPKLITFHFHTLKMFAASTSASALLLRLLVLFSFILRPLSSTSTLHHRRILHQPFLPQDSLPPSSPPIPSPPSPPSYPFTSSTPDNSPFFPSFPSPPPPPSPASFASFPANISSLTVPHTSNPNSSSSSSKLIVGAIASVVAAVVVVSLAVFLHLRRRTRRHGSSSFNQSKTPRSDSNSTISFNQTPSTHHIPKLQRPSQTSSEFLYLGTLVSSHAPGAGAAFNGSSTSTNNSRKMESPELRPLPPLNTQQGFRQNFRGNAEVVSSKDDESEEFYSPKGSINGRDSSIGTGSASRRAFAAIEVENFNGSTSNSSSTYSSSAPGSGSGSGSPVRSATSSLSPANDSSPKNLILKSPELTEIQSISPLPPHMLSPQETGGLAFRESASPSPPSSSSPERHSRRSEESSPRNSNVSDLHVESPVRVSSLVQHNTTAVATQPATSSLVLPESASSLPPNSSSLERRSRESEESSARNSNVSDQKVESPVKVSSPVQRNAAVISTPSEIQGIVLPESASLLKPPSSSSPERFLNSSEASSPRISNASDQNVESPTRISSPVQHNSVILKLPEMQDSVFQDSGSLLLPRSSSPERYSNRSEESSPTNSNASDHDLEAPARISSPVENNSVIPTMPEMQGLMFADSASQMPPTASSPERYLSRSEESSPRISDVSNQNVYSPVRISSPVHHNTIIIPPPTEMQGLVSEESSPRNSNISEADQNVESPVRISSPVHHNISVAPMPFDMLDMMFPEAAPPVGISSSVHHNSSATTMPFDMLDMVVPDAALSPVIISSPVHHNISVTPMSFDMLDSVFPEAEPPLLWCSLSPERCSEKNQDSSPRNSNVSDQELESLVRISSPVQHNTSVDPTPMEMQDLVFQESVIQLPPSLLSPERCSNRSEESLRISSPVQHNTSVDPKPMEMQDLVFQESVIQLPPSLLSPERCSNRNEESSPRISNVSDQNVESPVGISTVEHDITIISTPSEMQSLVIQESALLSPQRSLSPERNSRRSEASSPLFSNVLDHSAESPMRISSPVQHDATVILAPPPPPPPVSVPPPPSPPPPPPPPVSVPSPPPPPPPPPPPSKAWESPKTPTPAAKKPMEPPVLIRPLRPIAVESPTLISPIELPTNDSQTVKTDGDKESPNTETEHSSEDTDSNPKPKLKPLHWDKVRASSDREMVWDQLKSSSFKLNEEMIETLFVANTSKPNPKETRWQVLPSPGQDNGNRILDPKKAQNIAILLRALHVTVDEVCEGLLEGNGDVLGTELLESLLKMAPSKEEERKLKEHKEDSPVKLGAAERFLKAVVDIPHAFKRVDAMLYVSNFESEVEYLKKSFATLEAACEELRTSRMFLKLLEAVLKTGNRMNVGTNRGDAHAFKLDTLLKLVDVKGADGKTTLLHFVVQEIIRSEGARLQENSSTNDDAKCRKLGLQVVSALSSELSNVKKAAVMDAEVLSSDVSKLSRGIENIRDIVRLNETTSLEETSGRKFSNAMNSFMKRAEEEIIRIQAQESVALSLVKEITEYFHGNSAKEEAHPFRIFMVVREFLTILDRVCKEVGMINERTIVSSAHKFPVPVNPMLQQALGGFHKRQSTSSDDESLPLNA</sequence>
<feature type="compositionally biased region" description="Low complexity" evidence="3">
    <location>
        <begin position="314"/>
        <end position="330"/>
    </location>
</feature>
<dbReference type="Gene3D" id="1.20.58.2220">
    <property type="entry name" value="Formin, FH2 domain"/>
    <property type="match status" value="1"/>
</dbReference>
<feature type="transmembrane region" description="Helical" evidence="4">
    <location>
        <begin position="139"/>
        <end position="162"/>
    </location>
</feature>
<feature type="compositionally biased region" description="Polar residues" evidence="3">
    <location>
        <begin position="171"/>
        <end position="196"/>
    </location>
</feature>
<protein>
    <recommendedName>
        <fullName evidence="2">Formin-like protein</fullName>
    </recommendedName>
</protein>
<feature type="compositionally biased region" description="Pro residues" evidence="3">
    <location>
        <begin position="1046"/>
        <end position="1086"/>
    </location>
</feature>
<keyword evidence="4" id="KW-0812">Transmembrane</keyword>
<dbReference type="Pfam" id="PF02181">
    <property type="entry name" value="FH2"/>
    <property type="match status" value="1"/>
</dbReference>
<dbReference type="PANTHER" id="PTHR23213:SF276">
    <property type="entry name" value="FORMIN-LIKE PROTEIN 1"/>
    <property type="match status" value="1"/>
</dbReference>
<dbReference type="GO" id="GO:0045010">
    <property type="term" value="P:actin nucleation"/>
    <property type="evidence" value="ECO:0007669"/>
    <property type="project" value="InterPro"/>
</dbReference>
<proteinExistence type="inferred from homology"/>
<feature type="region of interest" description="Disordered" evidence="3">
    <location>
        <begin position="997"/>
        <end position="1019"/>
    </location>
</feature>
<feature type="compositionally biased region" description="Polar residues" evidence="3">
    <location>
        <begin position="231"/>
        <end position="240"/>
    </location>
</feature>
<feature type="compositionally biased region" description="Low complexity" evidence="3">
    <location>
        <begin position="489"/>
        <end position="498"/>
    </location>
</feature>
<keyword evidence="6" id="KW-1185">Reference proteome</keyword>
<feature type="region of interest" description="Disordered" evidence="3">
    <location>
        <begin position="647"/>
        <end position="675"/>
    </location>
</feature>
<feature type="compositionally biased region" description="Low complexity" evidence="3">
    <location>
        <begin position="452"/>
        <end position="465"/>
    </location>
</feature>
<feature type="compositionally biased region" description="Pro residues" evidence="3">
    <location>
        <begin position="70"/>
        <end position="84"/>
    </location>
</feature>
<feature type="region of interest" description="Disordered" evidence="3">
    <location>
        <begin position="226"/>
        <end position="298"/>
    </location>
</feature>
<evidence type="ECO:0000256" key="2">
    <source>
        <dbReference type="RuleBase" id="RU361260"/>
    </source>
</evidence>
<dbReference type="InterPro" id="IPR042201">
    <property type="entry name" value="FH2_Formin_sf"/>
</dbReference>
<evidence type="ECO:0000256" key="4">
    <source>
        <dbReference type="SAM" id="Phobius"/>
    </source>
</evidence>
<feature type="region of interest" description="Disordered" evidence="3">
    <location>
        <begin position="703"/>
        <end position="725"/>
    </location>
</feature>
<feature type="region of interest" description="Disordered" evidence="3">
    <location>
        <begin position="938"/>
        <end position="964"/>
    </location>
</feature>
<dbReference type="GeneID" id="105170502"/>
<feature type="region of interest" description="Disordered" evidence="3">
    <location>
        <begin position="831"/>
        <end position="851"/>
    </location>
</feature>
<feature type="region of interest" description="Disordered" evidence="3">
    <location>
        <begin position="1208"/>
        <end position="1227"/>
    </location>
</feature>
<feature type="transmembrane region" description="Helical" evidence="4">
    <location>
        <begin position="21"/>
        <end position="43"/>
    </location>
</feature>
<dbReference type="InterPro" id="IPR015425">
    <property type="entry name" value="FH2_Formin"/>
</dbReference>
<feature type="compositionally biased region" description="Polar residues" evidence="3">
    <location>
        <begin position="838"/>
        <end position="848"/>
    </location>
</feature>
<dbReference type="Proteomes" id="UP000504604">
    <property type="component" value="Linkage group LG9"/>
</dbReference>